<dbReference type="InterPro" id="IPR037066">
    <property type="entry name" value="Plug_dom_sf"/>
</dbReference>
<reference evidence="13 14" key="1">
    <citation type="submission" date="2020-03" db="EMBL/GenBank/DDBJ databases">
        <authorList>
            <person name="Pitt A."/>
            <person name="Hahn M.W."/>
        </authorList>
    </citation>
    <scope>NUCLEOTIDE SEQUENCE [LARGE SCALE GENOMIC DNA]</scope>
    <source>
        <strain evidence="13 14">5A-MARBSE</strain>
    </source>
</reference>
<feature type="signal peptide" evidence="10">
    <location>
        <begin position="1"/>
        <end position="20"/>
    </location>
</feature>
<evidence type="ECO:0000256" key="4">
    <source>
        <dbReference type="ARBA" id="ARBA00022692"/>
    </source>
</evidence>
<dbReference type="EMBL" id="JAANOH010000003">
    <property type="protein sequence ID" value="MCZ2475429.1"/>
    <property type="molecule type" value="Genomic_DNA"/>
</dbReference>
<comment type="subcellular location">
    <subcellularLocation>
        <location evidence="1 8">Cell outer membrane</location>
        <topology evidence="1 8">Multi-pass membrane protein</topology>
    </subcellularLocation>
</comment>
<evidence type="ECO:0000256" key="3">
    <source>
        <dbReference type="ARBA" id="ARBA00022452"/>
    </source>
</evidence>
<keyword evidence="7 8" id="KW-0998">Cell outer membrane</keyword>
<evidence type="ECO:0000256" key="8">
    <source>
        <dbReference type="PROSITE-ProRule" id="PRU01360"/>
    </source>
</evidence>
<dbReference type="InterPro" id="IPR000531">
    <property type="entry name" value="Beta-barrel_TonB"/>
</dbReference>
<name>A0ABT4JGM4_9BACT</name>
<keyword evidence="10" id="KW-0732">Signal</keyword>
<evidence type="ECO:0000256" key="7">
    <source>
        <dbReference type="ARBA" id="ARBA00023237"/>
    </source>
</evidence>
<proteinExistence type="inferred from homology"/>
<keyword evidence="5 9" id="KW-0798">TonB box</keyword>
<dbReference type="Proteomes" id="UP001321186">
    <property type="component" value="Unassembled WGS sequence"/>
</dbReference>
<sequence>MKKLLLVMALVTTACSSLLAQSRVVTGKVTASEDGTALPGVSVSLKGTSRGVTTTADGSYKISIDNGAALQFSFVGYKPQTISVGSQSTINVVLVADAAELSEVVVTALGLTRTKNSLPYAAQQVKGDELTRVRTGNAFSALSGRVAGLQITQGNAIGGSTNVVIRGNKSLTGNNQALFVVDGVPVDNTNKNTANQQTGRGGYDYGNAAADINPDDIESMTVLKGAAATALYGSRASNGVIMITSKKAKKGLGLTINAGLTVGTIDKSTFATYQNQYGAGYSDPYQKDGFLYFDANGDGTKDLVINTAEDASYGTKFNPALMVYQWDSFDPAGPNYLKAKPYTAALNTPAKFYETAISNNVNVQLDGATDQGTFKLGYTRNDERGTLPNSNVSKNIMNLAGSYNISKKVTASAAANFSVIEGKGRYGSGYSGLNVNQNFRQWYQTNVDILDQKEAYFRNQQNVTWNWSDPSSAAGLKPIYTDNYYWTRYQNYQNDTRSRLFGNAMVNYKAADFLNFMGRVTVDTYNEFQEERIAVGSQGVPAYSRFDRTFQELNYDLMGNFDKEILTGLNLKALAGLNLRKSYIRSISAATNGGLIVPGLYSIANSRGTVSAPTENYNPREVFGVFGGLTFTYKDFLTLDGTIRQDKSSTLPVANNAYLYYAGSASWLFSHHIEDLPWLTSGKLRMNYATVGNDAPWGSIKNVYDKPDPFGSTILFSAPSTQNNPFLKPEQTQSKEIGLEMAFLQNRLGFDFTYYHTNTLDQILPASVSSATGFSSTYVNAGNIENKGFEVSLYASPIKTADFSWNVNVNWTKNSSLVLSLYNDSKNLQLATFQGGVSLNASVGQPYGILQGKTWKYVNGQKLVKSNGRYDVTATTTNNIGNVNPDWIGGINNSFKYKNVTLNFLIDMKRGGSVFSLDQYYGQATGVYPESVVVNDKGNPSRSPVAEGGGVIMPGVLADGSVNTIRVENDYGTFGYAQNPAAAFVYDASYIKLREANIVYSLPSSIVRKLGGVKGVDLSVFGRNLWIIQKYVPYADPEENLSSGNLQGNQSGAYPTTRSIGFNIKLLF</sequence>
<gene>
    <name evidence="13" type="ORF">G9H61_08230</name>
</gene>
<feature type="domain" description="TonB-dependent receptor plug" evidence="12">
    <location>
        <begin position="115"/>
        <end position="240"/>
    </location>
</feature>
<keyword evidence="4 8" id="KW-0812">Transmembrane</keyword>
<dbReference type="Gene3D" id="2.40.170.20">
    <property type="entry name" value="TonB-dependent receptor, beta-barrel domain"/>
    <property type="match status" value="1"/>
</dbReference>
<organism evidence="13 14">
    <name type="scientific">Aquirufa ecclesiirivi</name>
    <dbReference type="NCBI Taxonomy" id="2715124"/>
    <lineage>
        <taxon>Bacteria</taxon>
        <taxon>Pseudomonadati</taxon>
        <taxon>Bacteroidota</taxon>
        <taxon>Cytophagia</taxon>
        <taxon>Cytophagales</taxon>
        <taxon>Flectobacillaceae</taxon>
        <taxon>Aquirufa</taxon>
    </lineage>
</organism>
<dbReference type="NCBIfam" id="TIGR04057">
    <property type="entry name" value="SusC_RagA_signa"/>
    <property type="match status" value="1"/>
</dbReference>
<comment type="caution">
    <text evidence="13">The sequence shown here is derived from an EMBL/GenBank/DDBJ whole genome shotgun (WGS) entry which is preliminary data.</text>
</comment>
<evidence type="ECO:0000256" key="2">
    <source>
        <dbReference type="ARBA" id="ARBA00022448"/>
    </source>
</evidence>
<dbReference type="Gene3D" id="2.170.130.10">
    <property type="entry name" value="TonB-dependent receptor, plug domain"/>
    <property type="match status" value="1"/>
</dbReference>
<dbReference type="Pfam" id="PF13715">
    <property type="entry name" value="CarbopepD_reg_2"/>
    <property type="match status" value="1"/>
</dbReference>
<dbReference type="InterPro" id="IPR023996">
    <property type="entry name" value="TonB-dep_OMP_SusC/RagA"/>
</dbReference>
<accession>A0ABT4JGM4</accession>
<evidence type="ECO:0000313" key="14">
    <source>
        <dbReference type="Proteomes" id="UP001321186"/>
    </source>
</evidence>
<evidence type="ECO:0000256" key="1">
    <source>
        <dbReference type="ARBA" id="ARBA00004571"/>
    </source>
</evidence>
<dbReference type="Gene3D" id="2.60.40.1120">
    <property type="entry name" value="Carboxypeptidase-like, regulatory domain"/>
    <property type="match status" value="1"/>
</dbReference>
<dbReference type="InterPro" id="IPR036942">
    <property type="entry name" value="Beta-barrel_TonB_sf"/>
</dbReference>
<feature type="domain" description="TonB-dependent receptor-like beta-barrel" evidence="11">
    <location>
        <begin position="458"/>
        <end position="878"/>
    </location>
</feature>
<protein>
    <submittedName>
        <fullName evidence="13">SusC/RagA family TonB-linked outer membrane protein</fullName>
    </submittedName>
</protein>
<dbReference type="SUPFAM" id="SSF56935">
    <property type="entry name" value="Porins"/>
    <property type="match status" value="1"/>
</dbReference>
<evidence type="ECO:0000256" key="10">
    <source>
        <dbReference type="SAM" id="SignalP"/>
    </source>
</evidence>
<keyword evidence="2 8" id="KW-0813">Transport</keyword>
<dbReference type="InterPro" id="IPR008969">
    <property type="entry name" value="CarboxyPept-like_regulatory"/>
</dbReference>
<dbReference type="SUPFAM" id="SSF49464">
    <property type="entry name" value="Carboxypeptidase regulatory domain-like"/>
    <property type="match status" value="1"/>
</dbReference>
<keyword evidence="14" id="KW-1185">Reference proteome</keyword>
<dbReference type="InterPro" id="IPR039426">
    <property type="entry name" value="TonB-dep_rcpt-like"/>
</dbReference>
<dbReference type="NCBIfam" id="TIGR04056">
    <property type="entry name" value="OMP_RagA_SusC"/>
    <property type="match status" value="1"/>
</dbReference>
<dbReference type="InterPro" id="IPR012910">
    <property type="entry name" value="Plug_dom"/>
</dbReference>
<evidence type="ECO:0000259" key="11">
    <source>
        <dbReference type="Pfam" id="PF00593"/>
    </source>
</evidence>
<dbReference type="InterPro" id="IPR023997">
    <property type="entry name" value="TonB-dep_OMP_SusC/RagA_CS"/>
</dbReference>
<keyword evidence="3 8" id="KW-1134">Transmembrane beta strand</keyword>
<dbReference type="RefSeq" id="WP_269010175.1">
    <property type="nucleotide sequence ID" value="NZ_JAANOH010000003.1"/>
</dbReference>
<feature type="chain" id="PRO_5046468505" evidence="10">
    <location>
        <begin position="21"/>
        <end position="1068"/>
    </location>
</feature>
<evidence type="ECO:0000256" key="5">
    <source>
        <dbReference type="ARBA" id="ARBA00023077"/>
    </source>
</evidence>
<dbReference type="Pfam" id="PF07715">
    <property type="entry name" value="Plug"/>
    <property type="match status" value="1"/>
</dbReference>
<keyword evidence="6 8" id="KW-0472">Membrane</keyword>
<comment type="similarity">
    <text evidence="8 9">Belongs to the TonB-dependent receptor family.</text>
</comment>
<dbReference type="PROSITE" id="PS52016">
    <property type="entry name" value="TONB_DEPENDENT_REC_3"/>
    <property type="match status" value="1"/>
</dbReference>
<evidence type="ECO:0000256" key="6">
    <source>
        <dbReference type="ARBA" id="ARBA00023136"/>
    </source>
</evidence>
<dbReference type="PROSITE" id="PS51257">
    <property type="entry name" value="PROKAR_LIPOPROTEIN"/>
    <property type="match status" value="1"/>
</dbReference>
<dbReference type="Pfam" id="PF00593">
    <property type="entry name" value="TonB_dep_Rec_b-barrel"/>
    <property type="match status" value="1"/>
</dbReference>
<evidence type="ECO:0000259" key="12">
    <source>
        <dbReference type="Pfam" id="PF07715"/>
    </source>
</evidence>
<evidence type="ECO:0000313" key="13">
    <source>
        <dbReference type="EMBL" id="MCZ2475429.1"/>
    </source>
</evidence>
<evidence type="ECO:0000256" key="9">
    <source>
        <dbReference type="RuleBase" id="RU003357"/>
    </source>
</evidence>